<keyword evidence="4" id="KW-0249">Electron transport</keyword>
<dbReference type="Pfam" id="PF03188">
    <property type="entry name" value="Cytochrom_B561"/>
    <property type="match status" value="1"/>
</dbReference>
<evidence type="ECO:0000256" key="6">
    <source>
        <dbReference type="ARBA" id="ARBA00023136"/>
    </source>
</evidence>
<comment type="subcellular location">
    <subcellularLocation>
        <location evidence="1">Membrane</location>
    </subcellularLocation>
</comment>
<feature type="region of interest" description="Disordered" evidence="7">
    <location>
        <begin position="186"/>
        <end position="216"/>
    </location>
</feature>
<evidence type="ECO:0000256" key="1">
    <source>
        <dbReference type="ARBA" id="ARBA00004370"/>
    </source>
</evidence>
<dbReference type="PANTHER" id="PTHR47797:SF1">
    <property type="entry name" value="CYTOCHROME B561 DOMAIN-CONTAINING PROTEIN-RELATED"/>
    <property type="match status" value="1"/>
</dbReference>
<dbReference type="CDD" id="cd08760">
    <property type="entry name" value="Cyt_b561_FRRS1_like"/>
    <property type="match status" value="1"/>
</dbReference>
<feature type="transmembrane region" description="Helical" evidence="8">
    <location>
        <begin position="88"/>
        <end position="109"/>
    </location>
</feature>
<keyword evidence="3 8" id="KW-0812">Transmembrane</keyword>
<feature type="transmembrane region" description="Helical" evidence="8">
    <location>
        <begin position="155"/>
        <end position="177"/>
    </location>
</feature>
<dbReference type="GeneID" id="25295304"/>
<feature type="transmembrane region" description="Helical" evidence="8">
    <location>
        <begin position="20"/>
        <end position="39"/>
    </location>
</feature>
<feature type="domain" description="Cytochrome b561" evidence="9">
    <location>
        <begin position="22"/>
        <end position="146"/>
    </location>
</feature>
<reference evidence="10 11" key="1">
    <citation type="submission" date="2015-01" db="EMBL/GenBank/DDBJ databases">
        <title>The Genome Sequence of Rhinocladiella mackenzie CBS 650.93.</title>
        <authorList>
            <consortium name="The Broad Institute Genomics Platform"/>
            <person name="Cuomo C."/>
            <person name="de Hoog S."/>
            <person name="Gorbushina A."/>
            <person name="Stielow B."/>
            <person name="Teixiera M."/>
            <person name="Abouelleil A."/>
            <person name="Chapman S.B."/>
            <person name="Priest M."/>
            <person name="Young S.K."/>
            <person name="Wortman J."/>
            <person name="Nusbaum C."/>
            <person name="Birren B."/>
        </authorList>
    </citation>
    <scope>NUCLEOTIDE SEQUENCE [LARGE SCALE GENOMIC DNA]</scope>
    <source>
        <strain evidence="10 11">CBS 650.93</strain>
    </source>
</reference>
<keyword evidence="5 8" id="KW-1133">Transmembrane helix</keyword>
<evidence type="ECO:0000259" key="9">
    <source>
        <dbReference type="SMART" id="SM00665"/>
    </source>
</evidence>
<dbReference type="Gene3D" id="1.20.120.1770">
    <property type="match status" value="1"/>
</dbReference>
<dbReference type="RefSeq" id="XP_013270816.1">
    <property type="nucleotide sequence ID" value="XM_013415362.1"/>
</dbReference>
<evidence type="ECO:0000256" key="8">
    <source>
        <dbReference type="SAM" id="Phobius"/>
    </source>
</evidence>
<evidence type="ECO:0000256" key="3">
    <source>
        <dbReference type="ARBA" id="ARBA00022692"/>
    </source>
</evidence>
<gene>
    <name evidence="10" type="ORF">Z518_07233</name>
</gene>
<dbReference type="AlphaFoldDB" id="A0A0D2J3W2"/>
<dbReference type="PANTHER" id="PTHR47797">
    <property type="entry name" value="DEHYDROGENASE, PUTATIVE (AFU_ORTHOLOGUE AFUA_8G05805)-RELATED"/>
    <property type="match status" value="1"/>
</dbReference>
<dbReference type="STRING" id="1442369.A0A0D2J3W2"/>
<name>A0A0D2J3W2_9EURO</name>
<organism evidence="10 11">
    <name type="scientific">Rhinocladiella mackenziei CBS 650.93</name>
    <dbReference type="NCBI Taxonomy" id="1442369"/>
    <lineage>
        <taxon>Eukaryota</taxon>
        <taxon>Fungi</taxon>
        <taxon>Dikarya</taxon>
        <taxon>Ascomycota</taxon>
        <taxon>Pezizomycotina</taxon>
        <taxon>Eurotiomycetes</taxon>
        <taxon>Chaetothyriomycetidae</taxon>
        <taxon>Chaetothyriales</taxon>
        <taxon>Herpotrichiellaceae</taxon>
        <taxon>Rhinocladiella</taxon>
    </lineage>
</organism>
<dbReference type="SMART" id="SM00665">
    <property type="entry name" value="B561"/>
    <property type="match status" value="1"/>
</dbReference>
<dbReference type="HOGENOM" id="CLU_1304862_0_0_1"/>
<evidence type="ECO:0000256" key="2">
    <source>
        <dbReference type="ARBA" id="ARBA00022448"/>
    </source>
</evidence>
<keyword evidence="6 8" id="KW-0472">Membrane</keyword>
<dbReference type="OrthoDB" id="19261at2759"/>
<feature type="compositionally biased region" description="Basic and acidic residues" evidence="7">
    <location>
        <begin position="205"/>
        <end position="216"/>
    </location>
</feature>
<evidence type="ECO:0000256" key="5">
    <source>
        <dbReference type="ARBA" id="ARBA00022989"/>
    </source>
</evidence>
<dbReference type="Proteomes" id="UP000053617">
    <property type="component" value="Unassembled WGS sequence"/>
</dbReference>
<evidence type="ECO:0000313" key="10">
    <source>
        <dbReference type="EMBL" id="KIX03680.1"/>
    </source>
</evidence>
<feature type="transmembrane region" description="Helical" evidence="8">
    <location>
        <begin position="59"/>
        <end position="76"/>
    </location>
</feature>
<dbReference type="InterPro" id="IPR006593">
    <property type="entry name" value="Cyt_b561/ferric_Rdtase_TM"/>
</dbReference>
<feature type="transmembrane region" description="Helical" evidence="8">
    <location>
        <begin position="121"/>
        <end position="143"/>
    </location>
</feature>
<accession>A0A0D2J3W2</accession>
<evidence type="ECO:0000313" key="11">
    <source>
        <dbReference type="Proteomes" id="UP000053617"/>
    </source>
</evidence>
<evidence type="ECO:0000256" key="4">
    <source>
        <dbReference type="ARBA" id="ARBA00022982"/>
    </source>
</evidence>
<feature type="compositionally biased region" description="Polar residues" evidence="7">
    <location>
        <begin position="189"/>
        <end position="201"/>
    </location>
</feature>
<dbReference type="VEuPathDB" id="FungiDB:Z518_07233"/>
<protein>
    <recommendedName>
        <fullName evidence="9">Cytochrome b561 domain-containing protein</fullName>
    </recommendedName>
</protein>
<proteinExistence type="predicted"/>
<keyword evidence="11" id="KW-1185">Reference proteome</keyword>
<evidence type="ECO:0000256" key="7">
    <source>
        <dbReference type="SAM" id="MobiDB-lite"/>
    </source>
</evidence>
<sequence>MASPPPAFPPGFEPPGQNLLIAHASLMCVVFVLFLPIAALTTRSPLNARVTRVHAPWQLLNVVIVIIGMSLGISVAKKRHIPMGSTPHVVLGFVIVGCLIVLQPALGIVQHLYFRKHGRRGLFGWTHILLGRILLILGLVNGARGFKLARDNKDAPYYAILGVICLVYVGVLLWDWFGPKYLRDKQQRHGTSGRNNSNSANGDEVEMRTPPEDRTK</sequence>
<dbReference type="GO" id="GO:0016020">
    <property type="term" value="C:membrane"/>
    <property type="evidence" value="ECO:0007669"/>
    <property type="project" value="UniProtKB-SubCell"/>
</dbReference>
<keyword evidence="2" id="KW-0813">Transport</keyword>
<dbReference type="EMBL" id="KN847479">
    <property type="protein sequence ID" value="KIX03680.1"/>
    <property type="molecule type" value="Genomic_DNA"/>
</dbReference>